<evidence type="ECO:0000256" key="3">
    <source>
        <dbReference type="ARBA" id="ARBA00021356"/>
    </source>
</evidence>
<evidence type="ECO:0000256" key="4">
    <source>
        <dbReference type="ARBA" id="ARBA00022485"/>
    </source>
</evidence>
<evidence type="ECO:0000256" key="8">
    <source>
        <dbReference type="ARBA" id="ARBA00023004"/>
    </source>
</evidence>
<comment type="catalytic activity">
    <reaction evidence="10">
        <text>glycyl-[formate C-acetyltransferase] + reduced [flavodoxin] + S-adenosyl-L-methionine = glycin-2-yl radical-[formate C-acetyltransferase] + semiquinone [flavodoxin] + 5'-deoxyadenosine + L-methionine + H(+)</text>
        <dbReference type="Rhea" id="RHEA:19225"/>
        <dbReference type="Rhea" id="RHEA-COMP:10622"/>
        <dbReference type="Rhea" id="RHEA-COMP:12190"/>
        <dbReference type="Rhea" id="RHEA-COMP:12191"/>
        <dbReference type="Rhea" id="RHEA-COMP:14480"/>
        <dbReference type="ChEBI" id="CHEBI:15378"/>
        <dbReference type="ChEBI" id="CHEBI:17319"/>
        <dbReference type="ChEBI" id="CHEBI:29947"/>
        <dbReference type="ChEBI" id="CHEBI:32722"/>
        <dbReference type="ChEBI" id="CHEBI:57618"/>
        <dbReference type="ChEBI" id="CHEBI:57844"/>
        <dbReference type="ChEBI" id="CHEBI:59789"/>
        <dbReference type="ChEBI" id="CHEBI:140311"/>
        <dbReference type="EC" id="1.97.1.4"/>
    </reaction>
</comment>
<dbReference type="PANTHER" id="PTHR30352:SF5">
    <property type="entry name" value="PYRUVATE FORMATE-LYASE 1-ACTIVATING ENZYME"/>
    <property type="match status" value="1"/>
</dbReference>
<keyword evidence="4 10" id="KW-0004">4Fe-4S</keyword>
<dbReference type="SFLD" id="SFLDG01066">
    <property type="entry name" value="organic_radical-activating_enz"/>
    <property type="match status" value="1"/>
</dbReference>
<evidence type="ECO:0000256" key="10">
    <source>
        <dbReference type="RuleBase" id="RU362053"/>
    </source>
</evidence>
<evidence type="ECO:0000313" key="13">
    <source>
        <dbReference type="EMBL" id="UWZ57939.1"/>
    </source>
</evidence>
<dbReference type="PROSITE" id="PS01087">
    <property type="entry name" value="RADICAL_ACTIVATING"/>
    <property type="match status" value="1"/>
</dbReference>
<dbReference type="GO" id="GO:0016829">
    <property type="term" value="F:lyase activity"/>
    <property type="evidence" value="ECO:0007669"/>
    <property type="project" value="UniProtKB-KW"/>
</dbReference>
<dbReference type="InterPro" id="IPR001989">
    <property type="entry name" value="Radical_activat_CS"/>
</dbReference>
<evidence type="ECO:0000256" key="5">
    <source>
        <dbReference type="ARBA" id="ARBA00022691"/>
    </source>
</evidence>
<dbReference type="PANTHER" id="PTHR30352">
    <property type="entry name" value="PYRUVATE FORMATE-LYASE-ACTIVATING ENZYME"/>
    <property type="match status" value="1"/>
</dbReference>
<reference evidence="13" key="1">
    <citation type="submission" date="2021-04" db="EMBL/GenBank/DDBJ databases">
        <title>Dactylosporangium aurantiacum NRRL B-8018 full assembly.</title>
        <authorList>
            <person name="Hartkoorn R.C."/>
            <person name="Beaudoing E."/>
            <person name="Hot D."/>
        </authorList>
    </citation>
    <scope>NUCLEOTIDE SEQUENCE</scope>
    <source>
        <strain evidence="13">NRRL B-8018</strain>
    </source>
</reference>
<accession>A0A9Q9MIH7</accession>
<keyword evidence="14" id="KW-1185">Reference proteome</keyword>
<dbReference type="EC" id="1.97.1.4" evidence="10"/>
<keyword evidence="6 10" id="KW-0479">Metal-binding</keyword>
<dbReference type="GO" id="GO:0043365">
    <property type="term" value="F:[formate-C-acetyltransferase]-activating enzyme activity"/>
    <property type="evidence" value="ECO:0007669"/>
    <property type="project" value="UniProtKB-UniRule"/>
</dbReference>
<evidence type="ECO:0000313" key="14">
    <source>
        <dbReference type="Proteomes" id="UP001058003"/>
    </source>
</evidence>
<evidence type="ECO:0000259" key="12">
    <source>
        <dbReference type="PROSITE" id="PS51918"/>
    </source>
</evidence>
<keyword evidence="13" id="KW-0670">Pyruvate</keyword>
<gene>
    <name evidence="13" type="primary">pflA</name>
    <name evidence="13" type="ORF">Daura_18260</name>
</gene>
<dbReference type="KEGG" id="daur:Daura_18260"/>
<feature type="region of interest" description="Disordered" evidence="11">
    <location>
        <begin position="1"/>
        <end position="25"/>
    </location>
</feature>
<dbReference type="RefSeq" id="WP_081970854.1">
    <property type="nucleotide sequence ID" value="NZ_CP073767.1"/>
</dbReference>
<evidence type="ECO:0000256" key="11">
    <source>
        <dbReference type="SAM" id="MobiDB-lite"/>
    </source>
</evidence>
<dbReference type="Pfam" id="PF04055">
    <property type="entry name" value="Radical_SAM"/>
    <property type="match status" value="1"/>
</dbReference>
<evidence type="ECO:0000256" key="6">
    <source>
        <dbReference type="ARBA" id="ARBA00022723"/>
    </source>
</evidence>
<keyword evidence="5 10" id="KW-0949">S-adenosyl-L-methionine</keyword>
<evidence type="ECO:0000256" key="1">
    <source>
        <dbReference type="ARBA" id="ARBA00003141"/>
    </source>
</evidence>
<comment type="similarity">
    <text evidence="2 10">Belongs to the organic radical-activating enzymes family.</text>
</comment>
<keyword evidence="13" id="KW-0456">Lyase</keyword>
<dbReference type="Proteomes" id="UP001058003">
    <property type="component" value="Chromosome"/>
</dbReference>
<keyword evidence="10" id="KW-0963">Cytoplasm</keyword>
<dbReference type="AlphaFoldDB" id="A0A9Q9MIH7"/>
<dbReference type="InterPro" id="IPR034457">
    <property type="entry name" value="Organic_radical-activating"/>
</dbReference>
<protein>
    <recommendedName>
        <fullName evidence="3 10">Pyruvate formate-lyase-activating enzyme</fullName>
        <ecNumber evidence="10">1.97.1.4</ecNumber>
    </recommendedName>
</protein>
<evidence type="ECO:0000256" key="2">
    <source>
        <dbReference type="ARBA" id="ARBA00009777"/>
    </source>
</evidence>
<dbReference type="EMBL" id="CP073767">
    <property type="protein sequence ID" value="UWZ57939.1"/>
    <property type="molecule type" value="Genomic_DNA"/>
</dbReference>
<feature type="compositionally biased region" description="Low complexity" evidence="11">
    <location>
        <begin position="11"/>
        <end position="22"/>
    </location>
</feature>
<keyword evidence="7 10" id="KW-0560">Oxidoreductase</keyword>
<dbReference type="NCBIfam" id="TIGR02493">
    <property type="entry name" value="PFLA"/>
    <property type="match status" value="1"/>
</dbReference>
<comment type="cofactor">
    <cofactor evidence="10">
        <name>[4Fe-4S] cluster</name>
        <dbReference type="ChEBI" id="CHEBI:49883"/>
    </cofactor>
    <text evidence="10">Binds 1 [4Fe-4S] cluster. The cluster is coordinated with 3 cysteines and an exchangeable S-adenosyl-L-methionine.</text>
</comment>
<dbReference type="InterPro" id="IPR012838">
    <property type="entry name" value="PFL1_activating"/>
</dbReference>
<dbReference type="GO" id="GO:0046872">
    <property type="term" value="F:metal ion binding"/>
    <property type="evidence" value="ECO:0007669"/>
    <property type="project" value="UniProtKB-UniRule"/>
</dbReference>
<sequence length="270" mass="28763">MNHLTVPPAAPRGGTTPPDATGSPGWWRPVQGRLHSWDISTGVDGPGTRFVAFTAGCPLRCLYCQNPDTWHMRDGTPSTAEQVVNQVRGFVAFVRTAGGGMTVSGGEPLLQPAFTHALFTGAKELGLHTALDTSGALGARAGDALLDVTDLVLLDIKSWDPARYHRLTGAAIEPTLAFARRLADRGTPVWVRYVLVPGLTDDPRDVEGVAGFAAALGNVERVDVLPFHRLGAAKYDRLGVPFTLRDTAPPDAALLTRVRDTFTAAGLTTY</sequence>
<dbReference type="InterPro" id="IPR013785">
    <property type="entry name" value="Aldolase_TIM"/>
</dbReference>
<evidence type="ECO:0000256" key="7">
    <source>
        <dbReference type="ARBA" id="ARBA00023002"/>
    </source>
</evidence>
<dbReference type="GO" id="GO:0005737">
    <property type="term" value="C:cytoplasm"/>
    <property type="evidence" value="ECO:0007669"/>
    <property type="project" value="UniProtKB-SubCell"/>
</dbReference>
<evidence type="ECO:0000256" key="9">
    <source>
        <dbReference type="ARBA" id="ARBA00023014"/>
    </source>
</evidence>
<keyword evidence="8 10" id="KW-0408">Iron</keyword>
<keyword evidence="9 10" id="KW-0411">Iron-sulfur</keyword>
<dbReference type="PROSITE" id="PS51918">
    <property type="entry name" value="RADICAL_SAM"/>
    <property type="match status" value="1"/>
</dbReference>
<dbReference type="SFLD" id="SFLDS00029">
    <property type="entry name" value="Radical_SAM"/>
    <property type="match status" value="1"/>
</dbReference>
<dbReference type="InterPro" id="IPR007197">
    <property type="entry name" value="rSAM"/>
</dbReference>
<dbReference type="Gene3D" id="3.20.20.70">
    <property type="entry name" value="Aldolase class I"/>
    <property type="match status" value="1"/>
</dbReference>
<proteinExistence type="inferred from homology"/>
<dbReference type="CDD" id="cd01335">
    <property type="entry name" value="Radical_SAM"/>
    <property type="match status" value="1"/>
</dbReference>
<dbReference type="SUPFAM" id="SSF102114">
    <property type="entry name" value="Radical SAM enzymes"/>
    <property type="match status" value="1"/>
</dbReference>
<dbReference type="GO" id="GO:0051539">
    <property type="term" value="F:4 iron, 4 sulfur cluster binding"/>
    <property type="evidence" value="ECO:0007669"/>
    <property type="project" value="UniProtKB-UniRule"/>
</dbReference>
<feature type="domain" description="Radical SAM core" evidence="12">
    <location>
        <begin position="43"/>
        <end position="265"/>
    </location>
</feature>
<comment type="subcellular location">
    <subcellularLocation>
        <location evidence="10">Cytoplasm</location>
    </subcellularLocation>
</comment>
<dbReference type="OrthoDB" id="9782387at2"/>
<dbReference type="InterPro" id="IPR058240">
    <property type="entry name" value="rSAM_sf"/>
</dbReference>
<name>A0A9Q9MIH7_9ACTN</name>
<comment type="function">
    <text evidence="1 10">Activation of pyruvate formate-lyase under anaerobic conditions by generation of an organic free radical, using S-adenosylmethionine and reduced flavodoxin as cosubstrates to produce 5'-deoxy-adenosine.</text>
</comment>
<organism evidence="13 14">
    <name type="scientific">Dactylosporangium aurantiacum</name>
    <dbReference type="NCBI Taxonomy" id="35754"/>
    <lineage>
        <taxon>Bacteria</taxon>
        <taxon>Bacillati</taxon>
        <taxon>Actinomycetota</taxon>
        <taxon>Actinomycetes</taxon>
        <taxon>Micromonosporales</taxon>
        <taxon>Micromonosporaceae</taxon>
        <taxon>Dactylosporangium</taxon>
    </lineage>
</organism>